<gene>
    <name evidence="1" type="ORF">R1flu_014586</name>
</gene>
<evidence type="ECO:0000313" key="1">
    <source>
        <dbReference type="EMBL" id="KAL2629900.1"/>
    </source>
</evidence>
<comment type="caution">
    <text evidence="1">The sequence shown here is derived from an EMBL/GenBank/DDBJ whole genome shotgun (WGS) entry which is preliminary data.</text>
</comment>
<reference evidence="1 2" key="1">
    <citation type="submission" date="2024-09" db="EMBL/GenBank/DDBJ databases">
        <title>Chromosome-scale assembly of Riccia fluitans.</title>
        <authorList>
            <person name="Paukszto L."/>
            <person name="Sawicki J."/>
            <person name="Karawczyk K."/>
            <person name="Piernik-Szablinska J."/>
            <person name="Szczecinska M."/>
            <person name="Mazdziarz M."/>
        </authorList>
    </citation>
    <scope>NUCLEOTIDE SEQUENCE [LARGE SCALE GENOMIC DNA]</scope>
    <source>
        <strain evidence="1">Rf_01</strain>
        <tissue evidence="1">Aerial parts of the thallus</tissue>
    </source>
</reference>
<dbReference type="AlphaFoldDB" id="A0ABD1YGV4"/>
<organism evidence="1 2">
    <name type="scientific">Riccia fluitans</name>
    <dbReference type="NCBI Taxonomy" id="41844"/>
    <lineage>
        <taxon>Eukaryota</taxon>
        <taxon>Viridiplantae</taxon>
        <taxon>Streptophyta</taxon>
        <taxon>Embryophyta</taxon>
        <taxon>Marchantiophyta</taxon>
        <taxon>Marchantiopsida</taxon>
        <taxon>Marchantiidae</taxon>
        <taxon>Marchantiales</taxon>
        <taxon>Ricciaceae</taxon>
        <taxon>Riccia</taxon>
    </lineage>
</organism>
<proteinExistence type="predicted"/>
<dbReference type="EMBL" id="JBHFFA010000004">
    <property type="protein sequence ID" value="KAL2629900.1"/>
    <property type="molecule type" value="Genomic_DNA"/>
</dbReference>
<dbReference type="Proteomes" id="UP001605036">
    <property type="component" value="Unassembled WGS sequence"/>
</dbReference>
<sequence>MISLEHIQHLPERVPIQDSTFIETTGSKLEDDDKLDVLANCLEAHIPPTTEADAGRGLTVFTEGGDALEVDVHTLLYVNARITKLSKDIPKNSVPGGLRENTRTHCPMCLDS</sequence>
<name>A0ABD1YGV4_9MARC</name>
<keyword evidence="2" id="KW-1185">Reference proteome</keyword>
<protein>
    <submittedName>
        <fullName evidence="1">Uncharacterized protein</fullName>
    </submittedName>
</protein>
<evidence type="ECO:0000313" key="2">
    <source>
        <dbReference type="Proteomes" id="UP001605036"/>
    </source>
</evidence>
<accession>A0ABD1YGV4</accession>